<dbReference type="PANTHER" id="PTHR47506">
    <property type="entry name" value="TRANSCRIPTIONAL REGULATORY PROTEIN"/>
    <property type="match status" value="1"/>
</dbReference>
<dbReference type="SUPFAM" id="SSF48498">
    <property type="entry name" value="Tetracyclin repressor-like, C-terminal domain"/>
    <property type="match status" value="1"/>
</dbReference>
<dbReference type="AlphaFoldDB" id="A0A9W6HZ52"/>
<dbReference type="SUPFAM" id="SSF46689">
    <property type="entry name" value="Homeodomain-like"/>
    <property type="match status" value="1"/>
</dbReference>
<evidence type="ECO:0000256" key="4">
    <source>
        <dbReference type="PROSITE-ProRule" id="PRU00335"/>
    </source>
</evidence>
<dbReference type="InterPro" id="IPR009057">
    <property type="entry name" value="Homeodomain-like_sf"/>
</dbReference>
<dbReference type="Gene3D" id="1.10.357.10">
    <property type="entry name" value="Tetracycline Repressor, domain 2"/>
    <property type="match status" value="1"/>
</dbReference>
<keyword evidence="3" id="KW-0804">Transcription</keyword>
<dbReference type="InterPro" id="IPR001647">
    <property type="entry name" value="HTH_TetR"/>
</dbReference>
<evidence type="ECO:0000256" key="1">
    <source>
        <dbReference type="ARBA" id="ARBA00023015"/>
    </source>
</evidence>
<sequence>MAGRPRTIREQDIMAAVAEAVGDVGPIRLTLADVARAAGVSTGALVQRYGSKRGLLLGFVRWATDHDAFVRPMREAFEAAPDPVEGLVRAVVRTAGRESGPEEFANNLAFLHLELADEEFRALLGDHVRAVRAELLDYLAAAVAGGHLVESADLGALAAAADSIRNGTQLTWAMTRSEPLADELRRDLLTLLDPYRVPRRTSE</sequence>
<dbReference type="Proteomes" id="UP001143474">
    <property type="component" value="Unassembled WGS sequence"/>
</dbReference>
<dbReference type="EMBL" id="BSEV01000003">
    <property type="protein sequence ID" value="GLK08737.1"/>
    <property type="molecule type" value="Genomic_DNA"/>
</dbReference>
<dbReference type="InterPro" id="IPR036271">
    <property type="entry name" value="Tet_transcr_reg_TetR-rel_C_sf"/>
</dbReference>
<evidence type="ECO:0000256" key="2">
    <source>
        <dbReference type="ARBA" id="ARBA00023125"/>
    </source>
</evidence>
<evidence type="ECO:0000259" key="5">
    <source>
        <dbReference type="PROSITE" id="PS50977"/>
    </source>
</evidence>
<dbReference type="GO" id="GO:0003677">
    <property type="term" value="F:DNA binding"/>
    <property type="evidence" value="ECO:0007669"/>
    <property type="project" value="UniProtKB-UniRule"/>
</dbReference>
<protein>
    <recommendedName>
        <fullName evidence="5">HTH tetR-type domain-containing protein</fullName>
    </recommendedName>
</protein>
<dbReference type="Pfam" id="PF00440">
    <property type="entry name" value="TetR_N"/>
    <property type="match status" value="1"/>
</dbReference>
<name>A0A9W6HZ52_9ACTN</name>
<feature type="domain" description="HTH tetR-type" evidence="5">
    <location>
        <begin position="7"/>
        <end position="67"/>
    </location>
</feature>
<proteinExistence type="predicted"/>
<feature type="DNA-binding region" description="H-T-H motif" evidence="4">
    <location>
        <begin position="30"/>
        <end position="49"/>
    </location>
</feature>
<evidence type="ECO:0000256" key="3">
    <source>
        <dbReference type="ARBA" id="ARBA00023163"/>
    </source>
</evidence>
<keyword evidence="1" id="KW-0805">Transcription regulation</keyword>
<comment type="caution">
    <text evidence="6">The sequence shown here is derived from an EMBL/GenBank/DDBJ whole genome shotgun (WGS) entry which is preliminary data.</text>
</comment>
<organism evidence="6 7">
    <name type="scientific">Streptosporangium carneum</name>
    <dbReference type="NCBI Taxonomy" id="47481"/>
    <lineage>
        <taxon>Bacteria</taxon>
        <taxon>Bacillati</taxon>
        <taxon>Actinomycetota</taxon>
        <taxon>Actinomycetes</taxon>
        <taxon>Streptosporangiales</taxon>
        <taxon>Streptosporangiaceae</taxon>
        <taxon>Streptosporangium</taxon>
    </lineage>
</organism>
<reference evidence="6" key="1">
    <citation type="journal article" date="2014" name="Int. J. Syst. Evol. Microbiol.">
        <title>Complete genome sequence of Corynebacterium casei LMG S-19264T (=DSM 44701T), isolated from a smear-ripened cheese.</title>
        <authorList>
            <consortium name="US DOE Joint Genome Institute (JGI-PGF)"/>
            <person name="Walter F."/>
            <person name="Albersmeier A."/>
            <person name="Kalinowski J."/>
            <person name="Ruckert C."/>
        </authorList>
    </citation>
    <scope>NUCLEOTIDE SEQUENCE</scope>
    <source>
        <strain evidence="6">VKM Ac-2007</strain>
    </source>
</reference>
<keyword evidence="7" id="KW-1185">Reference proteome</keyword>
<dbReference type="PANTHER" id="PTHR47506:SF1">
    <property type="entry name" value="HTH-TYPE TRANSCRIPTIONAL REGULATOR YJDC"/>
    <property type="match status" value="1"/>
</dbReference>
<evidence type="ECO:0000313" key="6">
    <source>
        <dbReference type="EMBL" id="GLK08737.1"/>
    </source>
</evidence>
<accession>A0A9W6HZ52</accession>
<keyword evidence="2 4" id="KW-0238">DNA-binding</keyword>
<dbReference type="PROSITE" id="PS50977">
    <property type="entry name" value="HTH_TETR_2"/>
    <property type="match status" value="1"/>
</dbReference>
<evidence type="ECO:0000313" key="7">
    <source>
        <dbReference type="Proteomes" id="UP001143474"/>
    </source>
</evidence>
<reference evidence="6" key="2">
    <citation type="submission" date="2023-01" db="EMBL/GenBank/DDBJ databases">
        <authorList>
            <person name="Sun Q."/>
            <person name="Evtushenko L."/>
        </authorList>
    </citation>
    <scope>NUCLEOTIDE SEQUENCE</scope>
    <source>
        <strain evidence="6">VKM Ac-2007</strain>
    </source>
</reference>
<dbReference type="RefSeq" id="WP_271217225.1">
    <property type="nucleotide sequence ID" value="NZ_BAAAVD010000003.1"/>
</dbReference>
<gene>
    <name evidence="6" type="ORF">GCM10017600_21420</name>
</gene>